<dbReference type="InterPro" id="IPR011583">
    <property type="entry name" value="Chitinase_II/V-like_cat"/>
</dbReference>
<evidence type="ECO:0000256" key="5">
    <source>
        <dbReference type="ARBA" id="ARBA00023295"/>
    </source>
</evidence>
<keyword evidence="4" id="KW-0119">Carbohydrate metabolism</keyword>
<dbReference type="PANTHER" id="PTHR11177:SF392">
    <property type="entry name" value="HAP41P"/>
    <property type="match status" value="1"/>
</dbReference>
<evidence type="ECO:0000256" key="4">
    <source>
        <dbReference type="ARBA" id="ARBA00023277"/>
    </source>
</evidence>
<dbReference type="OrthoDB" id="73875at2759"/>
<dbReference type="PROSITE" id="PS51910">
    <property type="entry name" value="GH18_2"/>
    <property type="match status" value="1"/>
</dbReference>
<accession>A0A9W8N0D0</accession>
<evidence type="ECO:0000256" key="6">
    <source>
        <dbReference type="ARBA" id="ARBA00023326"/>
    </source>
</evidence>
<evidence type="ECO:0000259" key="10">
    <source>
        <dbReference type="PROSITE" id="PS51910"/>
    </source>
</evidence>
<evidence type="ECO:0000313" key="12">
    <source>
        <dbReference type="Proteomes" id="UP001148786"/>
    </source>
</evidence>
<dbReference type="Pfam" id="PF00704">
    <property type="entry name" value="Glyco_hydro_18"/>
    <property type="match status" value="1"/>
</dbReference>
<dbReference type="GO" id="GO:0006032">
    <property type="term" value="P:chitin catabolic process"/>
    <property type="evidence" value="ECO:0007669"/>
    <property type="project" value="UniProtKB-KW"/>
</dbReference>
<proteinExistence type="inferred from homology"/>
<sequence length="415" mass="44464">MFSPILALLSLSPLLSYASPAYNSNSPSTSKVSMAWYAGWNANNGFPLSKVSWSKYTHMTYAFASTTFDGPLDISNSEPAVLPQFVRQAHRNGVKALVSLGGWTGSRGFSVNVGSAENRTSFVKTVTDFALKYRLDGLDFDWEYPNSGGIGCNSINANDTSNFLSFLQKLRQHPVGKRLLLTAAVATVPFIGAEGSSLADVSGFASVLDFIAIMNYDLWGPWSATVGPNAPLDDSCAAPENQVGSATSAIRRWTEAGIPATQLVLAVPAYGHSFRVRKASAFVEGSTTELAPHPVFDNSDRPTGDSWDDGAGVDVCGNAQLPGGNINFWGMVEHGFLNADGTPKEGAPFRYDECSQTAYSYNVTTEIMVSFDNAQSFAAKGNFIKTKELRGFAIWQAGGDTDDILLDAIKSTMGN</sequence>
<dbReference type="InterPro" id="IPR001579">
    <property type="entry name" value="Glyco_hydro_18_chit_AS"/>
</dbReference>
<evidence type="ECO:0000313" key="11">
    <source>
        <dbReference type="EMBL" id="KAJ3516284.1"/>
    </source>
</evidence>
<feature type="domain" description="GH18" evidence="10">
    <location>
        <begin position="31"/>
        <end position="415"/>
    </location>
</feature>
<dbReference type="EMBL" id="JANKHO010000060">
    <property type="protein sequence ID" value="KAJ3516284.1"/>
    <property type="molecule type" value="Genomic_DNA"/>
</dbReference>
<comment type="similarity">
    <text evidence="8">Belongs to the glycosyl hydrolase 18 family.</text>
</comment>
<keyword evidence="5 7" id="KW-0326">Glycosidase</keyword>
<dbReference type="Gene3D" id="3.20.20.80">
    <property type="entry name" value="Glycosidases"/>
    <property type="match status" value="2"/>
</dbReference>
<dbReference type="PANTHER" id="PTHR11177">
    <property type="entry name" value="CHITINASE"/>
    <property type="match status" value="1"/>
</dbReference>
<reference evidence="11" key="1">
    <citation type="submission" date="2022-07" db="EMBL/GenBank/DDBJ databases">
        <title>Genome Sequence of Agrocybe chaxingu.</title>
        <authorList>
            <person name="Buettner E."/>
        </authorList>
    </citation>
    <scope>NUCLEOTIDE SEQUENCE</scope>
    <source>
        <strain evidence="11">MP-N11</strain>
    </source>
</reference>
<gene>
    <name evidence="11" type="ORF">NLJ89_g1215</name>
</gene>
<evidence type="ECO:0000256" key="9">
    <source>
        <dbReference type="SAM" id="SignalP"/>
    </source>
</evidence>
<protein>
    <recommendedName>
        <fullName evidence="10">GH18 domain-containing protein</fullName>
    </recommendedName>
</protein>
<dbReference type="GO" id="GO:0008843">
    <property type="term" value="F:endochitinase activity"/>
    <property type="evidence" value="ECO:0007669"/>
    <property type="project" value="UniProtKB-EC"/>
</dbReference>
<evidence type="ECO:0000256" key="8">
    <source>
        <dbReference type="RuleBase" id="RU004453"/>
    </source>
</evidence>
<evidence type="ECO:0000256" key="1">
    <source>
        <dbReference type="ARBA" id="ARBA00000822"/>
    </source>
</evidence>
<keyword evidence="12" id="KW-1185">Reference proteome</keyword>
<dbReference type="InterPro" id="IPR050314">
    <property type="entry name" value="Glycosyl_Hydrlase_18"/>
</dbReference>
<keyword evidence="2 7" id="KW-0378">Hydrolase</keyword>
<evidence type="ECO:0000256" key="3">
    <source>
        <dbReference type="ARBA" id="ARBA00023024"/>
    </source>
</evidence>
<dbReference type="InterPro" id="IPR017853">
    <property type="entry name" value="GH"/>
</dbReference>
<dbReference type="GO" id="GO:0005576">
    <property type="term" value="C:extracellular region"/>
    <property type="evidence" value="ECO:0007669"/>
    <property type="project" value="TreeGrafter"/>
</dbReference>
<name>A0A9W8N0D0_9AGAR</name>
<comment type="caution">
    <text evidence="11">The sequence shown here is derived from an EMBL/GenBank/DDBJ whole genome shotgun (WGS) entry which is preliminary data.</text>
</comment>
<dbReference type="Proteomes" id="UP001148786">
    <property type="component" value="Unassembled WGS sequence"/>
</dbReference>
<dbReference type="InterPro" id="IPR001223">
    <property type="entry name" value="Glyco_hydro18_cat"/>
</dbReference>
<keyword evidence="6" id="KW-0624">Polysaccharide degradation</keyword>
<evidence type="ECO:0000256" key="2">
    <source>
        <dbReference type="ARBA" id="ARBA00022801"/>
    </source>
</evidence>
<evidence type="ECO:0000256" key="7">
    <source>
        <dbReference type="RuleBase" id="RU000489"/>
    </source>
</evidence>
<feature type="signal peptide" evidence="9">
    <location>
        <begin position="1"/>
        <end position="18"/>
    </location>
</feature>
<feature type="chain" id="PRO_5040953284" description="GH18 domain-containing protein" evidence="9">
    <location>
        <begin position="19"/>
        <end position="415"/>
    </location>
</feature>
<dbReference type="AlphaFoldDB" id="A0A9W8N0D0"/>
<keyword evidence="9" id="KW-0732">Signal</keyword>
<dbReference type="GO" id="GO:0008061">
    <property type="term" value="F:chitin binding"/>
    <property type="evidence" value="ECO:0007669"/>
    <property type="project" value="InterPro"/>
</dbReference>
<dbReference type="SUPFAM" id="SSF51445">
    <property type="entry name" value="(Trans)glycosidases"/>
    <property type="match status" value="1"/>
</dbReference>
<dbReference type="SMART" id="SM00636">
    <property type="entry name" value="Glyco_18"/>
    <property type="match status" value="1"/>
</dbReference>
<dbReference type="PROSITE" id="PS01095">
    <property type="entry name" value="GH18_1"/>
    <property type="match status" value="1"/>
</dbReference>
<organism evidence="11 12">
    <name type="scientific">Agrocybe chaxingu</name>
    <dbReference type="NCBI Taxonomy" id="84603"/>
    <lineage>
        <taxon>Eukaryota</taxon>
        <taxon>Fungi</taxon>
        <taxon>Dikarya</taxon>
        <taxon>Basidiomycota</taxon>
        <taxon>Agaricomycotina</taxon>
        <taxon>Agaricomycetes</taxon>
        <taxon>Agaricomycetidae</taxon>
        <taxon>Agaricales</taxon>
        <taxon>Agaricineae</taxon>
        <taxon>Strophariaceae</taxon>
        <taxon>Agrocybe</taxon>
    </lineage>
</organism>
<keyword evidence="3" id="KW-0146">Chitin degradation</keyword>
<comment type="catalytic activity">
    <reaction evidence="1">
        <text>Random endo-hydrolysis of N-acetyl-beta-D-glucosaminide (1-&gt;4)-beta-linkages in chitin and chitodextrins.</text>
        <dbReference type="EC" id="3.2.1.14"/>
    </reaction>
</comment>
<dbReference type="GO" id="GO:0000272">
    <property type="term" value="P:polysaccharide catabolic process"/>
    <property type="evidence" value="ECO:0007669"/>
    <property type="project" value="UniProtKB-KW"/>
</dbReference>